<protein>
    <submittedName>
        <fullName evidence="9">ABC transporter permease</fullName>
    </submittedName>
</protein>
<organism evidence="9 10">
    <name type="scientific">Ohtaekwangia kribbensis</name>
    <dbReference type="NCBI Taxonomy" id="688913"/>
    <lineage>
        <taxon>Bacteria</taxon>
        <taxon>Pseudomonadati</taxon>
        <taxon>Bacteroidota</taxon>
        <taxon>Cytophagia</taxon>
        <taxon>Cytophagales</taxon>
        <taxon>Fulvivirgaceae</taxon>
        <taxon>Ohtaekwangia</taxon>
    </lineage>
</organism>
<dbReference type="InterPro" id="IPR003838">
    <property type="entry name" value="ABC3_permease_C"/>
</dbReference>
<feature type="transmembrane region" description="Helical" evidence="6">
    <location>
        <begin position="329"/>
        <end position="356"/>
    </location>
</feature>
<dbReference type="InterPro" id="IPR050250">
    <property type="entry name" value="Macrolide_Exporter_MacB"/>
</dbReference>
<dbReference type="PANTHER" id="PTHR30572">
    <property type="entry name" value="MEMBRANE COMPONENT OF TRANSPORTER-RELATED"/>
    <property type="match status" value="1"/>
</dbReference>
<comment type="caution">
    <text evidence="9">The sequence shown here is derived from an EMBL/GenBank/DDBJ whole genome shotgun (WGS) entry which is preliminary data.</text>
</comment>
<feature type="domain" description="ABC3 transporter permease C-terminal" evidence="7">
    <location>
        <begin position="685"/>
        <end position="793"/>
    </location>
</feature>
<feature type="domain" description="MacB-like periplasmic core" evidence="8">
    <location>
        <begin position="20"/>
        <end position="242"/>
    </location>
</feature>
<feature type="domain" description="ABC3 transporter permease C-terminal" evidence="7">
    <location>
        <begin position="287"/>
        <end position="404"/>
    </location>
</feature>
<evidence type="ECO:0000256" key="6">
    <source>
        <dbReference type="SAM" id="Phobius"/>
    </source>
</evidence>
<feature type="transmembrane region" description="Helical" evidence="6">
    <location>
        <begin position="424"/>
        <end position="446"/>
    </location>
</feature>
<keyword evidence="10" id="KW-1185">Reference proteome</keyword>
<feature type="transmembrane region" description="Helical" evidence="6">
    <location>
        <begin position="282"/>
        <end position="304"/>
    </location>
</feature>
<dbReference type="Pfam" id="PF12704">
    <property type="entry name" value="MacB_PCD"/>
    <property type="match status" value="2"/>
</dbReference>
<feature type="transmembrane region" description="Helical" evidence="6">
    <location>
        <begin position="682"/>
        <end position="707"/>
    </location>
</feature>
<evidence type="ECO:0000256" key="3">
    <source>
        <dbReference type="ARBA" id="ARBA00022692"/>
    </source>
</evidence>
<evidence type="ECO:0000256" key="5">
    <source>
        <dbReference type="ARBA" id="ARBA00023136"/>
    </source>
</evidence>
<dbReference type="RefSeq" id="WP_377579211.1">
    <property type="nucleotide sequence ID" value="NZ_JBHTKA010000003.1"/>
</dbReference>
<feature type="transmembrane region" description="Helical" evidence="6">
    <location>
        <begin position="734"/>
        <end position="753"/>
    </location>
</feature>
<feature type="domain" description="MacB-like periplasmic core" evidence="8">
    <location>
        <begin position="500"/>
        <end position="649"/>
    </location>
</feature>
<reference evidence="10" key="1">
    <citation type="journal article" date="2019" name="Int. J. Syst. Evol. Microbiol.">
        <title>The Global Catalogue of Microorganisms (GCM) 10K type strain sequencing project: providing services to taxonomists for standard genome sequencing and annotation.</title>
        <authorList>
            <consortium name="The Broad Institute Genomics Platform"/>
            <consortium name="The Broad Institute Genome Sequencing Center for Infectious Disease"/>
            <person name="Wu L."/>
            <person name="Ma J."/>
        </authorList>
    </citation>
    <scope>NUCLEOTIDE SEQUENCE [LARGE SCALE GENOMIC DNA]</scope>
    <source>
        <strain evidence="10">CCUG 58938</strain>
    </source>
</reference>
<comment type="subcellular location">
    <subcellularLocation>
        <location evidence="1">Cell membrane</location>
        <topology evidence="1">Multi-pass membrane protein</topology>
    </subcellularLocation>
</comment>
<feature type="transmembrane region" description="Helical" evidence="6">
    <location>
        <begin position="21"/>
        <end position="41"/>
    </location>
</feature>
<name>A0ABW3K2G9_9BACT</name>
<dbReference type="Pfam" id="PF02687">
    <property type="entry name" value="FtsX"/>
    <property type="match status" value="2"/>
</dbReference>
<keyword evidence="3 6" id="KW-0812">Transmembrane</keyword>
<feature type="transmembrane region" description="Helical" evidence="6">
    <location>
        <begin position="768"/>
        <end position="788"/>
    </location>
</feature>
<dbReference type="Proteomes" id="UP001597112">
    <property type="component" value="Unassembled WGS sequence"/>
</dbReference>
<accession>A0ABW3K2G9</accession>
<keyword evidence="2" id="KW-1003">Cell membrane</keyword>
<evidence type="ECO:0000259" key="7">
    <source>
        <dbReference type="Pfam" id="PF02687"/>
    </source>
</evidence>
<proteinExistence type="predicted"/>
<dbReference type="PANTHER" id="PTHR30572:SF18">
    <property type="entry name" value="ABC-TYPE MACROLIDE FAMILY EXPORT SYSTEM PERMEASE COMPONENT 2"/>
    <property type="match status" value="1"/>
</dbReference>
<evidence type="ECO:0000313" key="9">
    <source>
        <dbReference type="EMBL" id="MFD0999996.1"/>
    </source>
</evidence>
<keyword evidence="4 6" id="KW-1133">Transmembrane helix</keyword>
<keyword evidence="5 6" id="KW-0472">Membrane</keyword>
<evidence type="ECO:0000256" key="1">
    <source>
        <dbReference type="ARBA" id="ARBA00004651"/>
    </source>
</evidence>
<evidence type="ECO:0000256" key="2">
    <source>
        <dbReference type="ARBA" id="ARBA00022475"/>
    </source>
</evidence>
<dbReference type="EMBL" id="JBHTKA010000003">
    <property type="protein sequence ID" value="MFD0999996.1"/>
    <property type="molecule type" value="Genomic_DNA"/>
</dbReference>
<evidence type="ECO:0000256" key="4">
    <source>
        <dbReference type="ARBA" id="ARBA00022989"/>
    </source>
</evidence>
<feature type="transmembrane region" description="Helical" evidence="6">
    <location>
        <begin position="376"/>
        <end position="403"/>
    </location>
</feature>
<evidence type="ECO:0000313" key="10">
    <source>
        <dbReference type="Proteomes" id="UP001597112"/>
    </source>
</evidence>
<gene>
    <name evidence="9" type="ORF">ACFQ21_11805</name>
</gene>
<sequence length="805" mass="90444">MVRNYIRVAYRSLFKNRVFSFLNILGLAIGMAAFLFIIHYVRFERNYESFHENADNIYRVTLDLYNGNEFIVTDCETYAPLGPILKSKHPEVTDYVRMYHNDGLQDVEVDNRRFLEEGIYFADASVFTVFTLQTFQGNPETALVEPFKIALSESTAKKYFGKTDIVGESVKLLNQVYQVSAVFADLPPNTHLKYNALLSHATLAKLYNWYSETDGWGGNNEYTYLQMAPGTDLAAFNRKLTDLSILLKEQIGSERFVAEPIKDIHLLSNKSFEPEVNGNAKVVYVLFIIAVFIIVIAWVNYVNLSTARAIERAREVGIRKVMGSLRLQLVLQFLAESFMINVLAAVITFTIFHTGLPFFRQLTGQPLPLDFANDTVFWYIFSGLILTGSLLSGLYPAFVLSSFQPSVVLKGKLRTSSHGQHLRKALVIFQFAATVILMAGMCAVYLQINYMRNYDLGLNLDQTLVLRANQEESIDSIARLKQQAFKNELLKSAYVSKVGLSGTVPGLSSHEMGTTSNVKRVGQDDADGSYNYHLTSIDADFIPTLGMEFIAGRNFVAGAPNDDQVIINEEAVTRLGFASPEEAVGSKITYHTRWKGEPATIIGVLKKYYQQSPKEQQIPILLRYRDSADYLSVKLSADDMHEAVAEVKQIWNKVYPNAVFHYFFLDEKYNQQYQADMRFGEVIATFSTLAIIIACLGLFGLSAFTIVQRTKEIGIRKVLGASVLQIVHLLSKDFVKVVLIAALIAMPMAYIGIEQWLSGYAVRISLSVWLFVLPVVIILVIALCTVSFQTIKTALSNPSNALKQE</sequence>
<dbReference type="InterPro" id="IPR025857">
    <property type="entry name" value="MacB_PCD"/>
</dbReference>
<evidence type="ECO:0000259" key="8">
    <source>
        <dbReference type="Pfam" id="PF12704"/>
    </source>
</evidence>